<dbReference type="InterPro" id="IPR002401">
    <property type="entry name" value="Cyt_P450_E_grp-I"/>
</dbReference>
<evidence type="ECO:0000313" key="16">
    <source>
        <dbReference type="Proteomes" id="UP000073492"/>
    </source>
</evidence>
<dbReference type="InterPro" id="IPR050121">
    <property type="entry name" value="Cytochrome_P450_monoxygenase"/>
</dbReference>
<reference evidence="15 16" key="1">
    <citation type="submission" date="2015-07" db="EMBL/GenBank/DDBJ databases">
        <title>Comparative genomics of the Sigatoka disease complex on banana suggests a link between parallel evolutionary changes in Pseudocercospora fijiensis and Pseudocercospora eumusae and increased virulence on the banana host.</title>
        <authorList>
            <person name="Chang T.-C."/>
            <person name="Salvucci A."/>
            <person name="Crous P.W."/>
            <person name="Stergiopoulos I."/>
        </authorList>
    </citation>
    <scope>NUCLEOTIDE SEQUENCE [LARGE SCALE GENOMIC DNA]</scope>
    <source>
        <strain evidence="15 16">CBS 116634</strain>
    </source>
</reference>
<keyword evidence="9" id="KW-0560">Oxidoreductase</keyword>
<evidence type="ECO:0000256" key="2">
    <source>
        <dbReference type="ARBA" id="ARBA00004370"/>
    </source>
</evidence>
<feature type="binding site" description="axial binding residue" evidence="13">
    <location>
        <position position="512"/>
    </location>
    <ligand>
        <name>heme</name>
        <dbReference type="ChEBI" id="CHEBI:30413"/>
    </ligand>
    <ligandPart>
        <name>Fe</name>
        <dbReference type="ChEBI" id="CHEBI:18248"/>
    </ligandPart>
</feature>
<evidence type="ECO:0000256" key="4">
    <source>
        <dbReference type="ARBA" id="ARBA00010617"/>
    </source>
</evidence>
<sequence length="569" mass="64735">MAFIKVHRAARHASRAILSTVDLIALMSNTPLSTATASFGSFAVGTALYWLYFNRYETHLHAFTYLGTFIAAYTALAVVLINTYSYTIPASAAFTNAVAASFLIGTYGNLLVYRMFLNPLNKFPGPYGARISQFWWSFQLGNADGYHHLSDWHKKHGKYVRVGSHNLSITDPEIMELAYGPKSRVGKAIWYDNDKPLTSMHTTRDRGLHDRRRRVWAPAFSEKALRDYELEIQKFNDKFINQMVNQEGKPANLTKWFNLFSFDAMGLLAFGRDYGMLDKGEKPHELEMLDEGMQPLAYRLPSWFFRMLTQIPGAAAGYQKFVKFCVDELTWRVKNAGETKRDSDIMGWLLKAYKDVPHPEQDPMLQADARLIIVAGSDTTAATFTYMFYHLAQHPEIVQKLREELEPLMQGDWQEKDIRGAQCLNGCINESLRLHPPVPSGVERVTPPEGLQVGDTYIPGNVTFFTPMYVMGRDPDIYAEPDKFLPERWYSQEDKVKHKDAFAPFSMGPFGCIGKNLALMELRTLTARLVTTFDTKLAPGEDGSRILKKTKDHFTVDLGDMEVVFSRRN</sequence>
<name>A0A139IDW6_9PEZI</name>
<comment type="pathway">
    <text evidence="3">Mycotoxin biosynthesis.</text>
</comment>
<keyword evidence="16" id="KW-1185">Reference proteome</keyword>
<keyword evidence="5 13" id="KW-0349">Heme</keyword>
<keyword evidence="7 13" id="KW-0479">Metal-binding</keyword>
<dbReference type="PANTHER" id="PTHR24305">
    <property type="entry name" value="CYTOCHROME P450"/>
    <property type="match status" value="1"/>
</dbReference>
<comment type="cofactor">
    <cofactor evidence="1 13">
        <name>heme</name>
        <dbReference type="ChEBI" id="CHEBI:30413"/>
    </cofactor>
</comment>
<comment type="subcellular location">
    <subcellularLocation>
        <location evidence="2">Membrane</location>
    </subcellularLocation>
</comment>
<dbReference type="FunFam" id="1.10.630.10:FF:000063">
    <property type="entry name" value="Cytochrome P450 monooxygenase"/>
    <property type="match status" value="1"/>
</dbReference>
<dbReference type="STRING" id="113226.A0A139IDW6"/>
<evidence type="ECO:0000256" key="3">
    <source>
        <dbReference type="ARBA" id="ARBA00004685"/>
    </source>
</evidence>
<proteinExistence type="inferred from homology"/>
<dbReference type="SUPFAM" id="SSF48264">
    <property type="entry name" value="Cytochrome P450"/>
    <property type="match status" value="1"/>
</dbReference>
<dbReference type="GO" id="GO:0004497">
    <property type="term" value="F:monooxygenase activity"/>
    <property type="evidence" value="ECO:0007669"/>
    <property type="project" value="UniProtKB-KW"/>
</dbReference>
<dbReference type="GO" id="GO:1902181">
    <property type="term" value="P:verruculogen biosynthetic process"/>
    <property type="evidence" value="ECO:0007669"/>
    <property type="project" value="UniProtKB-ARBA"/>
</dbReference>
<keyword evidence="6 14" id="KW-0812">Transmembrane</keyword>
<evidence type="ECO:0000256" key="7">
    <source>
        <dbReference type="ARBA" id="ARBA00022723"/>
    </source>
</evidence>
<evidence type="ECO:0000256" key="8">
    <source>
        <dbReference type="ARBA" id="ARBA00022989"/>
    </source>
</evidence>
<organism evidence="15 16">
    <name type="scientific">Pseudocercospora musae</name>
    <dbReference type="NCBI Taxonomy" id="113226"/>
    <lineage>
        <taxon>Eukaryota</taxon>
        <taxon>Fungi</taxon>
        <taxon>Dikarya</taxon>
        <taxon>Ascomycota</taxon>
        <taxon>Pezizomycotina</taxon>
        <taxon>Dothideomycetes</taxon>
        <taxon>Dothideomycetidae</taxon>
        <taxon>Mycosphaerellales</taxon>
        <taxon>Mycosphaerellaceae</taxon>
        <taxon>Pseudocercospora</taxon>
    </lineage>
</organism>
<evidence type="ECO:0000256" key="12">
    <source>
        <dbReference type="ARBA" id="ARBA00023136"/>
    </source>
</evidence>
<dbReference type="GO" id="GO:0005506">
    <property type="term" value="F:iron ion binding"/>
    <property type="evidence" value="ECO:0007669"/>
    <property type="project" value="InterPro"/>
</dbReference>
<dbReference type="InterPro" id="IPR036396">
    <property type="entry name" value="Cyt_P450_sf"/>
</dbReference>
<dbReference type="CDD" id="cd11061">
    <property type="entry name" value="CYP67-like"/>
    <property type="match status" value="1"/>
</dbReference>
<dbReference type="GO" id="GO:0016020">
    <property type="term" value="C:membrane"/>
    <property type="evidence" value="ECO:0007669"/>
    <property type="project" value="UniProtKB-SubCell"/>
</dbReference>
<evidence type="ECO:0000256" key="11">
    <source>
        <dbReference type="ARBA" id="ARBA00023033"/>
    </source>
</evidence>
<accession>A0A139IDW6</accession>
<feature type="transmembrane region" description="Helical" evidence="14">
    <location>
        <begin position="63"/>
        <end position="81"/>
    </location>
</feature>
<dbReference type="AlphaFoldDB" id="A0A139IDW6"/>
<evidence type="ECO:0000256" key="9">
    <source>
        <dbReference type="ARBA" id="ARBA00023002"/>
    </source>
</evidence>
<keyword evidence="10 13" id="KW-0408">Iron</keyword>
<dbReference type="PRINTS" id="PR00385">
    <property type="entry name" value="P450"/>
</dbReference>
<protein>
    <submittedName>
        <fullName evidence="15">Uncharacterized protein</fullName>
    </submittedName>
</protein>
<gene>
    <name evidence="15" type="ORF">AC579_10454</name>
</gene>
<evidence type="ECO:0000256" key="10">
    <source>
        <dbReference type="ARBA" id="ARBA00023004"/>
    </source>
</evidence>
<dbReference type="Gene3D" id="1.10.630.10">
    <property type="entry name" value="Cytochrome P450"/>
    <property type="match status" value="1"/>
</dbReference>
<feature type="transmembrane region" description="Helical" evidence="14">
    <location>
        <begin position="32"/>
        <end position="51"/>
    </location>
</feature>
<evidence type="ECO:0000256" key="1">
    <source>
        <dbReference type="ARBA" id="ARBA00001971"/>
    </source>
</evidence>
<dbReference type="GO" id="GO:0020037">
    <property type="term" value="F:heme binding"/>
    <property type="evidence" value="ECO:0007669"/>
    <property type="project" value="InterPro"/>
</dbReference>
<comment type="similarity">
    <text evidence="4">Belongs to the cytochrome P450 family.</text>
</comment>
<evidence type="ECO:0000256" key="5">
    <source>
        <dbReference type="ARBA" id="ARBA00022617"/>
    </source>
</evidence>
<evidence type="ECO:0000256" key="13">
    <source>
        <dbReference type="PIRSR" id="PIRSR602401-1"/>
    </source>
</evidence>
<dbReference type="PRINTS" id="PR00463">
    <property type="entry name" value="EP450I"/>
</dbReference>
<dbReference type="Pfam" id="PF00067">
    <property type="entry name" value="p450"/>
    <property type="match status" value="1"/>
</dbReference>
<dbReference type="PANTHER" id="PTHR24305:SF112">
    <property type="entry name" value="L-ORNITHINE-N5-MONOOXYGENASE (EUROFUNG)"/>
    <property type="match status" value="1"/>
</dbReference>
<keyword evidence="8 14" id="KW-1133">Transmembrane helix</keyword>
<dbReference type="GO" id="GO:0016705">
    <property type="term" value="F:oxidoreductase activity, acting on paired donors, with incorporation or reduction of molecular oxygen"/>
    <property type="evidence" value="ECO:0007669"/>
    <property type="project" value="InterPro"/>
</dbReference>
<keyword evidence="12 14" id="KW-0472">Membrane</keyword>
<keyword evidence="11" id="KW-0503">Monooxygenase</keyword>
<dbReference type="InterPro" id="IPR001128">
    <property type="entry name" value="Cyt_P450"/>
</dbReference>
<dbReference type="OrthoDB" id="1678912at2759"/>
<comment type="caution">
    <text evidence="15">The sequence shown here is derived from an EMBL/GenBank/DDBJ whole genome shotgun (WGS) entry which is preliminary data.</text>
</comment>
<feature type="transmembrane region" description="Helical" evidence="14">
    <location>
        <begin position="93"/>
        <end position="113"/>
    </location>
</feature>
<dbReference type="EMBL" id="LFZO01000136">
    <property type="protein sequence ID" value="KXT12910.1"/>
    <property type="molecule type" value="Genomic_DNA"/>
</dbReference>
<dbReference type="Proteomes" id="UP000073492">
    <property type="component" value="Unassembled WGS sequence"/>
</dbReference>
<evidence type="ECO:0000256" key="14">
    <source>
        <dbReference type="SAM" id="Phobius"/>
    </source>
</evidence>
<evidence type="ECO:0000256" key="6">
    <source>
        <dbReference type="ARBA" id="ARBA00022692"/>
    </source>
</evidence>
<evidence type="ECO:0000313" key="15">
    <source>
        <dbReference type="EMBL" id="KXT12910.1"/>
    </source>
</evidence>